<dbReference type="Gene3D" id="1.10.260.130">
    <property type="match status" value="1"/>
</dbReference>
<proteinExistence type="predicted"/>
<organism evidence="3 4">
    <name type="scientific">Lasiosphaeria ovina</name>
    <dbReference type="NCBI Taxonomy" id="92902"/>
    <lineage>
        <taxon>Eukaryota</taxon>
        <taxon>Fungi</taxon>
        <taxon>Dikarya</taxon>
        <taxon>Ascomycota</taxon>
        <taxon>Pezizomycotina</taxon>
        <taxon>Sordariomycetes</taxon>
        <taxon>Sordariomycetidae</taxon>
        <taxon>Sordariales</taxon>
        <taxon>Lasiosphaeriaceae</taxon>
        <taxon>Lasiosphaeria</taxon>
    </lineage>
</organism>
<dbReference type="InterPro" id="IPR005152">
    <property type="entry name" value="Lipase_secreted"/>
</dbReference>
<dbReference type="AlphaFoldDB" id="A0AAE0KHI1"/>
<evidence type="ECO:0000313" key="4">
    <source>
        <dbReference type="Proteomes" id="UP001287356"/>
    </source>
</evidence>
<dbReference type="PANTHER" id="PTHR34853:SF5">
    <property type="entry name" value="LIP-DOMAIN-CONTAINING PROTEIN-RELATED"/>
    <property type="match status" value="1"/>
</dbReference>
<dbReference type="Gene3D" id="3.40.50.1820">
    <property type="entry name" value="alpha/beta hydrolase"/>
    <property type="match status" value="1"/>
</dbReference>
<evidence type="ECO:0000313" key="3">
    <source>
        <dbReference type="EMBL" id="KAK3376081.1"/>
    </source>
</evidence>
<dbReference type="GO" id="GO:0004806">
    <property type="term" value="F:triacylglycerol lipase activity"/>
    <property type="evidence" value="ECO:0007669"/>
    <property type="project" value="InterPro"/>
</dbReference>
<feature type="chain" id="PRO_5042133365" evidence="2">
    <location>
        <begin position="20"/>
        <end position="475"/>
    </location>
</feature>
<dbReference type="SUPFAM" id="SSF53474">
    <property type="entry name" value="alpha/beta-Hydrolases"/>
    <property type="match status" value="1"/>
</dbReference>
<gene>
    <name evidence="3" type="ORF">B0T24DRAFT_676972</name>
</gene>
<dbReference type="GO" id="GO:0016042">
    <property type="term" value="P:lipid catabolic process"/>
    <property type="evidence" value="ECO:0007669"/>
    <property type="project" value="InterPro"/>
</dbReference>
<dbReference type="PANTHER" id="PTHR34853">
    <property type="match status" value="1"/>
</dbReference>
<keyword evidence="4" id="KW-1185">Reference proteome</keyword>
<dbReference type="InterPro" id="IPR029058">
    <property type="entry name" value="AB_hydrolase_fold"/>
</dbReference>
<sequence length="475" mass="51033">MARTAWWLLLGAYCLAASAETLHPKLNNTGIDEATFNPPVPVWKFDPYSPRVGRIGAAYAAADITYLPYPSQDPWYAAPEGWEAAAPGSVLKVRHHAYNNTAGLAIPHARDTFQVLFRSTNSQKNATWAVTTVFLPANPRCTNPNTNTTLASNCTQPILSYQLPYDTSCLDASPSFGLQFGESYGEIAAALARGWWVSVPDYEGPLASYGANIVAGYITLDSARAVVNVSASAEYGIPHTKVALWGYSNGASATETAAEFAAAYASGLQLAGAAIGGLAPDVAAAGPQLSQTQVAGLLVQGLIGVTSQYPEQRAYLVSRLNPSGPYNGTEFFWASYMSGWQSLLYFCYVDIFAYFIGGQADLQDARIVNMFLKEGTLGRFGLPNTKMFVYHALDDDMAPIKDTDALVGRFCGEGANILYHRNHWGGHNDELTNGRQRALDFLGDVLDGTNILSAPATGCQTADVTFMQDPNTPIA</sequence>
<name>A0AAE0KHI1_9PEZI</name>
<protein>
    <submittedName>
        <fullName evidence="3">Secretory lipase-domain-containing protein</fullName>
    </submittedName>
</protein>
<evidence type="ECO:0000256" key="1">
    <source>
        <dbReference type="ARBA" id="ARBA00022801"/>
    </source>
</evidence>
<comment type="caution">
    <text evidence="3">The sequence shown here is derived from an EMBL/GenBank/DDBJ whole genome shotgun (WGS) entry which is preliminary data.</text>
</comment>
<reference evidence="3" key="1">
    <citation type="journal article" date="2023" name="Mol. Phylogenet. Evol.">
        <title>Genome-scale phylogeny and comparative genomics of the fungal order Sordariales.</title>
        <authorList>
            <person name="Hensen N."/>
            <person name="Bonometti L."/>
            <person name="Westerberg I."/>
            <person name="Brannstrom I.O."/>
            <person name="Guillou S."/>
            <person name="Cros-Aarteil S."/>
            <person name="Calhoun S."/>
            <person name="Haridas S."/>
            <person name="Kuo A."/>
            <person name="Mondo S."/>
            <person name="Pangilinan J."/>
            <person name="Riley R."/>
            <person name="LaButti K."/>
            <person name="Andreopoulos B."/>
            <person name="Lipzen A."/>
            <person name="Chen C."/>
            <person name="Yan M."/>
            <person name="Daum C."/>
            <person name="Ng V."/>
            <person name="Clum A."/>
            <person name="Steindorff A."/>
            <person name="Ohm R.A."/>
            <person name="Martin F."/>
            <person name="Silar P."/>
            <person name="Natvig D.O."/>
            <person name="Lalanne C."/>
            <person name="Gautier V."/>
            <person name="Ament-Velasquez S.L."/>
            <person name="Kruys A."/>
            <person name="Hutchinson M.I."/>
            <person name="Powell A.J."/>
            <person name="Barry K."/>
            <person name="Miller A.N."/>
            <person name="Grigoriev I.V."/>
            <person name="Debuchy R."/>
            <person name="Gladieux P."/>
            <person name="Hiltunen Thoren M."/>
            <person name="Johannesson H."/>
        </authorList>
    </citation>
    <scope>NUCLEOTIDE SEQUENCE</scope>
    <source>
        <strain evidence="3">CBS 958.72</strain>
    </source>
</reference>
<reference evidence="3" key="2">
    <citation type="submission" date="2023-06" db="EMBL/GenBank/DDBJ databases">
        <authorList>
            <consortium name="Lawrence Berkeley National Laboratory"/>
            <person name="Haridas S."/>
            <person name="Hensen N."/>
            <person name="Bonometti L."/>
            <person name="Westerberg I."/>
            <person name="Brannstrom I.O."/>
            <person name="Guillou S."/>
            <person name="Cros-Aarteil S."/>
            <person name="Calhoun S."/>
            <person name="Kuo A."/>
            <person name="Mondo S."/>
            <person name="Pangilinan J."/>
            <person name="Riley R."/>
            <person name="Labutti K."/>
            <person name="Andreopoulos B."/>
            <person name="Lipzen A."/>
            <person name="Chen C."/>
            <person name="Yanf M."/>
            <person name="Daum C."/>
            <person name="Ng V."/>
            <person name="Clum A."/>
            <person name="Steindorff A."/>
            <person name="Ohm R."/>
            <person name="Martin F."/>
            <person name="Silar P."/>
            <person name="Natvig D."/>
            <person name="Lalanne C."/>
            <person name="Gautier V."/>
            <person name="Ament-Velasquez S.L."/>
            <person name="Kruys A."/>
            <person name="Hutchinson M.I."/>
            <person name="Powell A.J."/>
            <person name="Barry K."/>
            <person name="Miller A.N."/>
            <person name="Grigoriev I.V."/>
            <person name="Debuchy R."/>
            <person name="Gladieux P."/>
            <person name="Thoren M.H."/>
            <person name="Johannesson H."/>
        </authorList>
    </citation>
    <scope>NUCLEOTIDE SEQUENCE</scope>
    <source>
        <strain evidence="3">CBS 958.72</strain>
    </source>
</reference>
<dbReference type="Pfam" id="PF03583">
    <property type="entry name" value="LIP"/>
    <property type="match status" value="1"/>
</dbReference>
<feature type="signal peptide" evidence="2">
    <location>
        <begin position="1"/>
        <end position="19"/>
    </location>
</feature>
<accession>A0AAE0KHI1</accession>
<evidence type="ECO:0000256" key="2">
    <source>
        <dbReference type="SAM" id="SignalP"/>
    </source>
</evidence>
<keyword evidence="1" id="KW-0378">Hydrolase</keyword>
<dbReference type="EMBL" id="JAULSN010000003">
    <property type="protein sequence ID" value="KAK3376081.1"/>
    <property type="molecule type" value="Genomic_DNA"/>
</dbReference>
<dbReference type="Proteomes" id="UP001287356">
    <property type="component" value="Unassembled WGS sequence"/>
</dbReference>
<dbReference type="PIRSF" id="PIRSF029171">
    <property type="entry name" value="Esterase_LipA"/>
    <property type="match status" value="1"/>
</dbReference>
<keyword evidence="2" id="KW-0732">Signal</keyword>